<dbReference type="AlphaFoldDB" id="A0A176NG74"/>
<dbReference type="Proteomes" id="UP000251666">
    <property type="component" value="Chromosome"/>
</dbReference>
<name>A0A176NG74_9PSED</name>
<accession>A0A176NG74</accession>
<gene>
    <name evidence="1" type="ORF">CEQ51_09915</name>
</gene>
<reference evidence="2" key="1">
    <citation type="journal article" date="2021" name="Front. Microbiol.">
        <title>Genomic Analysis of the 1-Aminocyclopropane-1-Carboxylate Deaminase-Producing Pseudomonas thivervalensis SC5 Reveals Its Multifaceted Roles in Soil and in Beneficial Interactions With Plants.</title>
        <authorList>
            <person name="Nascimento F.X."/>
            <person name="Uron P."/>
            <person name="Glick B.R."/>
            <person name="Giachini A."/>
            <person name="Rossi M.J."/>
        </authorList>
    </citation>
    <scope>NUCLEOTIDE SEQUENCE [LARGE SCALE GENOMIC DNA]</scope>
    <source>
        <strain evidence="2">PLM3</strain>
    </source>
</reference>
<proteinExistence type="predicted"/>
<organism evidence="1 2">
    <name type="scientific">Pseudomonas thivervalensis</name>
    <dbReference type="NCBI Taxonomy" id="86265"/>
    <lineage>
        <taxon>Bacteria</taxon>
        <taxon>Pseudomonadati</taxon>
        <taxon>Pseudomonadota</taxon>
        <taxon>Gammaproteobacteria</taxon>
        <taxon>Pseudomonadales</taxon>
        <taxon>Pseudomonadaceae</taxon>
        <taxon>Pseudomonas</taxon>
    </lineage>
</organism>
<protein>
    <submittedName>
        <fullName evidence="1">Uncharacterized protein</fullName>
    </submittedName>
</protein>
<dbReference type="EMBL" id="CP022202">
    <property type="protein sequence ID" value="AXA60370.1"/>
    <property type="molecule type" value="Genomic_DNA"/>
</dbReference>
<sequence>MLWVCYPACWLIVTIERTSQLEQALMAVIATAGKMGISSDELCAHAVGGLISDPYWSWADARYAQGAADEIDNALNKLVGRPAQALTLPVSGTDPTLESAPQ</sequence>
<evidence type="ECO:0000313" key="1">
    <source>
        <dbReference type="EMBL" id="AXA60370.1"/>
    </source>
</evidence>
<dbReference type="KEGG" id="pthv:CE140_10075"/>
<keyword evidence="2" id="KW-1185">Reference proteome</keyword>
<evidence type="ECO:0000313" key="2">
    <source>
        <dbReference type="Proteomes" id="UP000251666"/>
    </source>
</evidence>